<name>A0A224Y6A3_9ACAR</name>
<sequence>MRARAEVVCSATKNRKWLQKPKRTRFTKDCAQTVRCVRLSRRTNSQSLFLCDIFGAIYGGRRAQILTVQNVVAVKPGLAKLSGQEAPVDPPASGLLKDGEQTARHDSEEYGGRLRHLDASTNA</sequence>
<protein>
    <submittedName>
        <fullName evidence="2">Uncharacterized protein</fullName>
    </submittedName>
</protein>
<evidence type="ECO:0000313" key="2">
    <source>
        <dbReference type="EMBL" id="MAA13096.1"/>
    </source>
</evidence>
<dbReference type="EMBL" id="GFPF01001950">
    <property type="protein sequence ID" value="MAA13096.1"/>
    <property type="molecule type" value="Transcribed_RNA"/>
</dbReference>
<feature type="compositionally biased region" description="Basic and acidic residues" evidence="1">
    <location>
        <begin position="97"/>
        <end position="123"/>
    </location>
</feature>
<proteinExistence type="predicted"/>
<feature type="region of interest" description="Disordered" evidence="1">
    <location>
        <begin position="82"/>
        <end position="123"/>
    </location>
</feature>
<dbReference type="AlphaFoldDB" id="A0A224Y6A3"/>
<organism evidence="2">
    <name type="scientific">Rhipicephalus zambeziensis</name>
    <dbReference type="NCBI Taxonomy" id="60191"/>
    <lineage>
        <taxon>Eukaryota</taxon>
        <taxon>Metazoa</taxon>
        <taxon>Ecdysozoa</taxon>
        <taxon>Arthropoda</taxon>
        <taxon>Chelicerata</taxon>
        <taxon>Arachnida</taxon>
        <taxon>Acari</taxon>
        <taxon>Parasitiformes</taxon>
        <taxon>Ixodida</taxon>
        <taxon>Ixodoidea</taxon>
        <taxon>Ixodidae</taxon>
        <taxon>Rhipicephalinae</taxon>
        <taxon>Rhipicephalus</taxon>
        <taxon>Rhipicephalus</taxon>
    </lineage>
</organism>
<evidence type="ECO:0000256" key="1">
    <source>
        <dbReference type="SAM" id="MobiDB-lite"/>
    </source>
</evidence>
<reference evidence="2" key="1">
    <citation type="journal article" date="2017" name="Parasit. Vectors">
        <title>Sialotranscriptomics of Rhipicephalus zambeziensis reveals intricate expression profiles of secretory proteins and suggests tight temporal transcriptional regulation during blood-feeding.</title>
        <authorList>
            <person name="de Castro M.H."/>
            <person name="de Klerk D."/>
            <person name="Pienaar R."/>
            <person name="Rees D.J.G."/>
            <person name="Mans B.J."/>
        </authorList>
    </citation>
    <scope>NUCLEOTIDE SEQUENCE</scope>
    <source>
        <tissue evidence="2">Salivary glands</tissue>
    </source>
</reference>
<accession>A0A224Y6A3</accession>